<feature type="domain" description="Major facilitator superfamily (MFS) profile" evidence="9">
    <location>
        <begin position="24"/>
        <end position="468"/>
    </location>
</feature>
<feature type="transmembrane region" description="Helical" evidence="8">
    <location>
        <begin position="375"/>
        <end position="397"/>
    </location>
</feature>
<feature type="transmembrane region" description="Helical" evidence="8">
    <location>
        <begin position="441"/>
        <end position="461"/>
    </location>
</feature>
<gene>
    <name evidence="10" type="ORF">E6C76_17170</name>
</gene>
<dbReference type="InterPro" id="IPR011701">
    <property type="entry name" value="MFS"/>
</dbReference>
<evidence type="ECO:0000259" key="9">
    <source>
        <dbReference type="PROSITE" id="PS50850"/>
    </source>
</evidence>
<reference evidence="10 11" key="1">
    <citation type="submission" date="2019-04" db="EMBL/GenBank/DDBJ databases">
        <title>Azoarcus nasutitermitis sp. nov. isolated from termite nest.</title>
        <authorList>
            <person name="Lin S.-Y."/>
            <person name="Hameed A."/>
            <person name="Hsu Y.-H."/>
            <person name="Young C.-C."/>
        </authorList>
    </citation>
    <scope>NUCLEOTIDE SEQUENCE [LARGE SCALE GENOMIC DNA]</scope>
    <source>
        <strain evidence="10 11">CC-YHH838</strain>
    </source>
</reference>
<feature type="transmembrane region" description="Helical" evidence="8">
    <location>
        <begin position="119"/>
        <end position="140"/>
    </location>
</feature>
<dbReference type="InterPro" id="IPR020846">
    <property type="entry name" value="MFS_dom"/>
</dbReference>
<feature type="transmembrane region" description="Helical" evidence="8">
    <location>
        <begin position="152"/>
        <end position="174"/>
    </location>
</feature>
<dbReference type="EMBL" id="SSOC01000006">
    <property type="protein sequence ID" value="THF62990.1"/>
    <property type="molecule type" value="Genomic_DNA"/>
</dbReference>
<dbReference type="NCBIfam" id="TIGR00711">
    <property type="entry name" value="efflux_EmrB"/>
    <property type="match status" value="1"/>
</dbReference>
<evidence type="ECO:0000256" key="6">
    <source>
        <dbReference type="ARBA" id="ARBA00022989"/>
    </source>
</evidence>
<dbReference type="InterPro" id="IPR004638">
    <property type="entry name" value="EmrB-like"/>
</dbReference>
<dbReference type="OrthoDB" id="9807274at2"/>
<feature type="transmembrane region" description="Helical" evidence="8">
    <location>
        <begin position="20"/>
        <end position="42"/>
    </location>
</feature>
<evidence type="ECO:0000256" key="5">
    <source>
        <dbReference type="ARBA" id="ARBA00022692"/>
    </source>
</evidence>
<feature type="transmembrane region" description="Helical" evidence="8">
    <location>
        <begin position="180"/>
        <end position="201"/>
    </location>
</feature>
<organism evidence="10 11">
    <name type="scientific">Pseudothauera nasutitermitis</name>
    <dbReference type="NCBI Taxonomy" id="2565930"/>
    <lineage>
        <taxon>Bacteria</taxon>
        <taxon>Pseudomonadati</taxon>
        <taxon>Pseudomonadota</taxon>
        <taxon>Betaproteobacteria</taxon>
        <taxon>Rhodocyclales</taxon>
        <taxon>Zoogloeaceae</taxon>
        <taxon>Pseudothauera</taxon>
    </lineage>
</organism>
<feature type="transmembrane region" description="Helical" evidence="8">
    <location>
        <begin position="278"/>
        <end position="301"/>
    </location>
</feature>
<dbReference type="RefSeq" id="WP_136349470.1">
    <property type="nucleotide sequence ID" value="NZ_SSOC01000006.1"/>
</dbReference>
<comment type="similarity">
    <text evidence="2">Belongs to the major facilitator superfamily. EmrB family.</text>
</comment>
<keyword evidence="6 8" id="KW-1133">Transmembrane helix</keyword>
<dbReference type="GO" id="GO:0022857">
    <property type="term" value="F:transmembrane transporter activity"/>
    <property type="evidence" value="ECO:0007669"/>
    <property type="project" value="InterPro"/>
</dbReference>
<feature type="transmembrane region" description="Helical" evidence="8">
    <location>
        <begin position="89"/>
        <end position="107"/>
    </location>
</feature>
<dbReference type="PANTHER" id="PTHR42718">
    <property type="entry name" value="MAJOR FACILITATOR SUPERFAMILY MULTIDRUG TRANSPORTER MFSC"/>
    <property type="match status" value="1"/>
</dbReference>
<keyword evidence="7 8" id="KW-0472">Membrane</keyword>
<keyword evidence="4" id="KW-1003">Cell membrane</keyword>
<protein>
    <submittedName>
        <fullName evidence="10">Multidrug efflux MFS transporter</fullName>
    </submittedName>
</protein>
<keyword evidence="5 8" id="KW-0812">Transmembrane</keyword>
<feature type="transmembrane region" description="Helical" evidence="8">
    <location>
        <begin position="237"/>
        <end position="257"/>
    </location>
</feature>
<evidence type="ECO:0000256" key="8">
    <source>
        <dbReference type="SAM" id="Phobius"/>
    </source>
</evidence>
<feature type="transmembrane region" description="Helical" evidence="8">
    <location>
        <begin position="62"/>
        <end position="82"/>
    </location>
</feature>
<comment type="caution">
    <text evidence="10">The sequence shown here is derived from an EMBL/GenBank/DDBJ whole genome shotgun (WGS) entry which is preliminary data.</text>
</comment>
<proteinExistence type="inferred from homology"/>
<dbReference type="PANTHER" id="PTHR42718:SF9">
    <property type="entry name" value="MAJOR FACILITATOR SUPERFAMILY MULTIDRUG TRANSPORTER MFSC"/>
    <property type="match status" value="1"/>
</dbReference>
<feature type="transmembrane region" description="Helical" evidence="8">
    <location>
        <begin position="409"/>
        <end position="429"/>
    </location>
</feature>
<evidence type="ECO:0000256" key="7">
    <source>
        <dbReference type="ARBA" id="ARBA00023136"/>
    </source>
</evidence>
<evidence type="ECO:0000256" key="3">
    <source>
        <dbReference type="ARBA" id="ARBA00022448"/>
    </source>
</evidence>
<dbReference type="Gene3D" id="1.20.1250.20">
    <property type="entry name" value="MFS general substrate transporter like domains"/>
    <property type="match status" value="1"/>
</dbReference>
<dbReference type="Pfam" id="PF07690">
    <property type="entry name" value="MFS_1"/>
    <property type="match status" value="1"/>
</dbReference>
<sequence length="469" mass="48686">MKPRLSPSRAALIERYGERYKWIALSVVALGTIAAVLSTTSFNVAIPALMAHFGLGQERVQWAITGFMGAMTLAMLPTPWLLDRFGFRTCFLSAILVLALASVAGSLSPSFGFLVAMRVIQGAAAGLLQPLGALAVLRLFPPQAQGRAGGVLGFGIVLAPAVAPALGGILLDLFGWPAIFWLNLPFCLVAGVAALFLLPVAGERSARPFDWTGVSLLALATVGAIESVAGLHHSGLFSLWTLVPAAAALLGFGGFVVHSRRAAAPIIHPGLFADRAFAMGNVVSFAYGFGLYASTYLIPVFMLSALGYSATEAGATLLPAGIALALCMPLAGRLADRYPPRRVAQCGLAVFGASFALLAVYGGDVTHGELIAFTILGRIGLGLILPSLNLAALRGLAPHQLGQSSTVITYARQLGGVLGVAICAVFVEWRMAAMPADEAGAFAQGFVLVAVVFGIAFLAALRMRRADGA</sequence>
<dbReference type="GO" id="GO:0005886">
    <property type="term" value="C:plasma membrane"/>
    <property type="evidence" value="ECO:0007669"/>
    <property type="project" value="UniProtKB-SubCell"/>
</dbReference>
<feature type="transmembrane region" description="Helical" evidence="8">
    <location>
        <begin position="213"/>
        <end position="231"/>
    </location>
</feature>
<evidence type="ECO:0000256" key="4">
    <source>
        <dbReference type="ARBA" id="ARBA00022475"/>
    </source>
</evidence>
<dbReference type="InterPro" id="IPR036259">
    <property type="entry name" value="MFS_trans_sf"/>
</dbReference>
<comment type="subcellular location">
    <subcellularLocation>
        <location evidence="1">Cell membrane</location>
        <topology evidence="1">Multi-pass membrane protein</topology>
    </subcellularLocation>
</comment>
<accession>A0A4S4AT91</accession>
<evidence type="ECO:0000313" key="10">
    <source>
        <dbReference type="EMBL" id="THF62990.1"/>
    </source>
</evidence>
<evidence type="ECO:0000256" key="2">
    <source>
        <dbReference type="ARBA" id="ARBA00008537"/>
    </source>
</evidence>
<keyword evidence="3" id="KW-0813">Transport</keyword>
<name>A0A4S4AT91_9RHOO</name>
<evidence type="ECO:0000313" key="11">
    <source>
        <dbReference type="Proteomes" id="UP000308430"/>
    </source>
</evidence>
<dbReference type="PROSITE" id="PS50850">
    <property type="entry name" value="MFS"/>
    <property type="match status" value="1"/>
</dbReference>
<dbReference type="Proteomes" id="UP000308430">
    <property type="component" value="Unassembled WGS sequence"/>
</dbReference>
<evidence type="ECO:0000256" key="1">
    <source>
        <dbReference type="ARBA" id="ARBA00004651"/>
    </source>
</evidence>
<feature type="transmembrane region" description="Helical" evidence="8">
    <location>
        <begin position="313"/>
        <end position="331"/>
    </location>
</feature>
<dbReference type="SUPFAM" id="SSF103473">
    <property type="entry name" value="MFS general substrate transporter"/>
    <property type="match status" value="1"/>
</dbReference>
<dbReference type="AlphaFoldDB" id="A0A4S4AT91"/>
<feature type="transmembrane region" description="Helical" evidence="8">
    <location>
        <begin position="343"/>
        <end position="363"/>
    </location>
</feature>
<keyword evidence="11" id="KW-1185">Reference proteome</keyword>
<dbReference type="Gene3D" id="1.20.1720.10">
    <property type="entry name" value="Multidrug resistance protein D"/>
    <property type="match status" value="1"/>
</dbReference>